<comment type="caution">
    <text evidence="9">The sequence shown here is derived from an EMBL/GenBank/DDBJ whole genome shotgun (WGS) entry which is preliminary data.</text>
</comment>
<evidence type="ECO:0000256" key="1">
    <source>
        <dbReference type="ARBA" id="ARBA00004861"/>
    </source>
</evidence>
<dbReference type="InterPro" id="IPR013785">
    <property type="entry name" value="Aldolase_TIM"/>
</dbReference>
<keyword evidence="3 7" id="KW-0210">Decarboxylase</keyword>
<gene>
    <name evidence="7 9" type="primary">pyrF</name>
    <name evidence="9" type="ORF">ACFQ2K_42200</name>
</gene>
<dbReference type="NCBIfam" id="TIGR02127">
    <property type="entry name" value="pyrF_sub2"/>
    <property type="match status" value="1"/>
</dbReference>
<comment type="similarity">
    <text evidence="2 7">Belongs to the OMP decarboxylase family. Type 2 subfamily.</text>
</comment>
<evidence type="ECO:0000256" key="4">
    <source>
        <dbReference type="ARBA" id="ARBA00022975"/>
    </source>
</evidence>
<sequence>MSPEPFGARLRHAMDTRGPLCVGIDPHASLLTAWGLNDDVAGLERFTRTVVEALADRVAVLKPQSAFFERFGSRGIAVLEKAVQEARAAGALVLMDAKRGDIGSTMGAYAATYLEKDSPLFSDAVTVSPYLGFGSLRPALDAAVLSGAGVFVLALTSNPEGAEVQRATAADGRSLAQLMLDHMAAENEGMTPLGSVGAVVGATLGDAGANLAINGPLLAPGIGAQGATPADLPGVFGSSVGNVVPSVSRGVLSQGPDVAGLREAAERLTDEIRAAVAGS</sequence>
<comment type="catalytic activity">
    <reaction evidence="6 7">
        <text>orotidine 5'-phosphate + H(+) = UMP + CO2</text>
        <dbReference type="Rhea" id="RHEA:11596"/>
        <dbReference type="ChEBI" id="CHEBI:15378"/>
        <dbReference type="ChEBI" id="CHEBI:16526"/>
        <dbReference type="ChEBI" id="CHEBI:57538"/>
        <dbReference type="ChEBI" id="CHEBI:57865"/>
        <dbReference type="EC" id="4.1.1.23"/>
    </reaction>
</comment>
<dbReference type="PROSITE" id="PS00156">
    <property type="entry name" value="OMPDECASE"/>
    <property type="match status" value="1"/>
</dbReference>
<reference evidence="10" key="1">
    <citation type="journal article" date="2019" name="Int. J. Syst. Evol. Microbiol.">
        <title>The Global Catalogue of Microorganisms (GCM) 10K type strain sequencing project: providing services to taxonomists for standard genome sequencing and annotation.</title>
        <authorList>
            <consortium name="The Broad Institute Genomics Platform"/>
            <consortium name="The Broad Institute Genome Sequencing Center for Infectious Disease"/>
            <person name="Wu L."/>
            <person name="Ma J."/>
        </authorList>
    </citation>
    <scope>NUCLEOTIDE SEQUENCE [LARGE SCALE GENOMIC DNA]</scope>
    <source>
        <strain evidence="10">JCM 12607</strain>
    </source>
</reference>
<dbReference type="PANTHER" id="PTHR43375:SF1">
    <property type="entry name" value="OROTIDINE 5'-PHOSPHATE DECARBOXYLASE"/>
    <property type="match status" value="1"/>
</dbReference>
<proteinExistence type="inferred from homology"/>
<evidence type="ECO:0000256" key="3">
    <source>
        <dbReference type="ARBA" id="ARBA00022793"/>
    </source>
</evidence>
<evidence type="ECO:0000256" key="2">
    <source>
        <dbReference type="ARBA" id="ARBA00008847"/>
    </source>
</evidence>
<feature type="active site" description="Proton donor" evidence="7">
    <location>
        <position position="98"/>
    </location>
</feature>
<dbReference type="EC" id="4.1.1.23" evidence="7"/>
<evidence type="ECO:0000313" key="9">
    <source>
        <dbReference type="EMBL" id="MFD0628260.1"/>
    </source>
</evidence>
<keyword evidence="4 7" id="KW-0665">Pyrimidine biosynthesis</keyword>
<dbReference type="InterPro" id="IPR018089">
    <property type="entry name" value="OMPdecase_AS"/>
</dbReference>
<dbReference type="SMART" id="SM00934">
    <property type="entry name" value="OMPdecase"/>
    <property type="match status" value="1"/>
</dbReference>
<evidence type="ECO:0000256" key="5">
    <source>
        <dbReference type="ARBA" id="ARBA00023239"/>
    </source>
</evidence>
<dbReference type="EMBL" id="JBHTGL010000008">
    <property type="protein sequence ID" value="MFD0628260.1"/>
    <property type="molecule type" value="Genomic_DNA"/>
</dbReference>
<dbReference type="GO" id="GO:0004590">
    <property type="term" value="F:orotidine-5'-phosphate decarboxylase activity"/>
    <property type="evidence" value="ECO:0007669"/>
    <property type="project" value="UniProtKB-EC"/>
</dbReference>
<dbReference type="PANTHER" id="PTHR43375">
    <property type="entry name" value="OROTIDINE 5'-PHOSPHATE DECARBOXYLASE"/>
    <property type="match status" value="1"/>
</dbReference>
<dbReference type="Gene3D" id="3.20.20.70">
    <property type="entry name" value="Aldolase class I"/>
    <property type="match status" value="1"/>
</dbReference>
<protein>
    <recommendedName>
        <fullName evidence="7">Orotidine 5'-phosphate decarboxylase</fullName>
        <ecNumber evidence="7">4.1.1.23</ecNumber>
    </recommendedName>
    <alternativeName>
        <fullName evidence="7">OMP decarboxylase</fullName>
        <shortName evidence="7">OMPDCase</shortName>
        <shortName evidence="7">OMPdecase</shortName>
    </alternativeName>
</protein>
<dbReference type="InterPro" id="IPR011060">
    <property type="entry name" value="RibuloseP-bd_barrel"/>
</dbReference>
<dbReference type="InterPro" id="IPR011995">
    <property type="entry name" value="OMPdecase_type-2"/>
</dbReference>
<keyword evidence="10" id="KW-1185">Reference proteome</keyword>
<dbReference type="SUPFAM" id="SSF51366">
    <property type="entry name" value="Ribulose-phoshate binding barrel"/>
    <property type="match status" value="1"/>
</dbReference>
<dbReference type="Pfam" id="PF00215">
    <property type="entry name" value="OMPdecase"/>
    <property type="match status" value="1"/>
</dbReference>
<organism evidence="9 10">
    <name type="scientific">Streptomyces sanglieri</name>
    <dbReference type="NCBI Taxonomy" id="193460"/>
    <lineage>
        <taxon>Bacteria</taxon>
        <taxon>Bacillati</taxon>
        <taxon>Actinomycetota</taxon>
        <taxon>Actinomycetes</taxon>
        <taxon>Kitasatosporales</taxon>
        <taxon>Streptomycetaceae</taxon>
        <taxon>Streptomyces</taxon>
    </lineage>
</organism>
<evidence type="ECO:0000259" key="8">
    <source>
        <dbReference type="SMART" id="SM00934"/>
    </source>
</evidence>
<comment type="pathway">
    <text evidence="1 7">Pyrimidine metabolism; UMP biosynthesis via de novo pathway; UMP from orotate: step 2/2.</text>
</comment>
<name>A0ABW2X8A6_9ACTN</name>
<dbReference type="HAMAP" id="MF_01215">
    <property type="entry name" value="OMPdecase_type2"/>
    <property type="match status" value="1"/>
</dbReference>
<accession>A0ABW2X8A6</accession>
<evidence type="ECO:0000256" key="6">
    <source>
        <dbReference type="ARBA" id="ARBA00049157"/>
    </source>
</evidence>
<dbReference type="InterPro" id="IPR001754">
    <property type="entry name" value="OMPdeCOase_dom"/>
</dbReference>
<evidence type="ECO:0000256" key="7">
    <source>
        <dbReference type="HAMAP-Rule" id="MF_01215"/>
    </source>
</evidence>
<dbReference type="Proteomes" id="UP001596915">
    <property type="component" value="Unassembled WGS sequence"/>
</dbReference>
<dbReference type="CDD" id="cd04725">
    <property type="entry name" value="OMP_decarboxylase_like"/>
    <property type="match status" value="1"/>
</dbReference>
<keyword evidence="5 7" id="KW-0456">Lyase</keyword>
<feature type="domain" description="Orotidine 5'-phosphate decarboxylase" evidence="8">
    <location>
        <begin position="19"/>
        <end position="264"/>
    </location>
</feature>
<evidence type="ECO:0000313" key="10">
    <source>
        <dbReference type="Proteomes" id="UP001596915"/>
    </source>
</evidence>